<reference evidence="1 2" key="1">
    <citation type="journal article" date="2019" name="Commun. Biol.">
        <title>The bagworm genome reveals a unique fibroin gene that provides high tensile strength.</title>
        <authorList>
            <person name="Kono N."/>
            <person name="Nakamura H."/>
            <person name="Ohtoshi R."/>
            <person name="Tomita M."/>
            <person name="Numata K."/>
            <person name="Arakawa K."/>
        </authorList>
    </citation>
    <scope>NUCLEOTIDE SEQUENCE [LARGE SCALE GENOMIC DNA]</scope>
</reference>
<organism evidence="1 2">
    <name type="scientific">Eumeta variegata</name>
    <name type="common">Bagworm moth</name>
    <name type="synonym">Eumeta japonica</name>
    <dbReference type="NCBI Taxonomy" id="151549"/>
    <lineage>
        <taxon>Eukaryota</taxon>
        <taxon>Metazoa</taxon>
        <taxon>Ecdysozoa</taxon>
        <taxon>Arthropoda</taxon>
        <taxon>Hexapoda</taxon>
        <taxon>Insecta</taxon>
        <taxon>Pterygota</taxon>
        <taxon>Neoptera</taxon>
        <taxon>Endopterygota</taxon>
        <taxon>Lepidoptera</taxon>
        <taxon>Glossata</taxon>
        <taxon>Ditrysia</taxon>
        <taxon>Tineoidea</taxon>
        <taxon>Psychidae</taxon>
        <taxon>Oiketicinae</taxon>
        <taxon>Eumeta</taxon>
    </lineage>
</organism>
<name>A0A4C1ZI89_EUMVA</name>
<comment type="caution">
    <text evidence="1">The sequence shown here is derived from an EMBL/GenBank/DDBJ whole genome shotgun (WGS) entry which is preliminary data.</text>
</comment>
<dbReference type="PANTHER" id="PTHR46704:SF9">
    <property type="entry name" value="BHLH DOMAIN-CONTAINING PROTEIN"/>
    <property type="match status" value="1"/>
</dbReference>
<keyword evidence="2" id="KW-1185">Reference proteome</keyword>
<dbReference type="OrthoDB" id="8060926at2759"/>
<accession>A0A4C1ZI89</accession>
<proteinExistence type="predicted"/>
<protein>
    <submittedName>
        <fullName evidence="1">Uncharacterized protein</fullName>
    </submittedName>
</protein>
<dbReference type="PANTHER" id="PTHR46704">
    <property type="entry name" value="CXC DOMAIN-CONTAINING PROTEIN-RELATED"/>
    <property type="match status" value="1"/>
</dbReference>
<dbReference type="Proteomes" id="UP000299102">
    <property type="component" value="Unassembled WGS sequence"/>
</dbReference>
<sequence length="1035" mass="118778">MDAVNNFISTANDMGDEQLINRITELSARNQPIFYHKICKLNFTNILQLQKTSNTEKTEWHKTRDIHKVAFDEEDDILDRAALILRKIIRNIKPTRLPEDLTTDSLIKGECDVPQQLIKFYSQLISTKYPVKLSNNVARTAKSFSKDLIYAVTNGNIKTSKHINLGLAMKSLTNSKKNVNILNKYGHCCSYTVLEEFETEATFAATRRSMLCPDDIIPSKNLCTGLAFNNFDRFVDTATGKDTLHDTVGIMFQNIVDRPPSLSRPIAENVDEPETSVKRRRRTFDEITFELQSYNKRSKICETLTSVDSPLYSYDVDIKQLQFIDLAWAVSHFLKLSNIPAWVGYNSMIYQDNSVKQKISYLTTINASPTNTSVILETMRQAQQMAEECSEDYMEVTYDLAIAKVALQLQSTEKPKYNNLFIHLGSFHIMMAYFKAVGKFIDNCGLTNIMENAEILASGSVNFFITGKHYNRCKRLHPLLYLALENLHFESFIEQCKIEIPHDIIDYLLQFSNEKSTNPTIAHEELISLFEKYEEYKKQTLIGEHGKTPQFYMIYMNLISHYFMLCRSIRTGSIELFKYILPKITNLFFIFNQLNYARYAVIYHHKLLKAEESHPGLYLKLQSGSMGVKRTDKPFSRQPVDLTLEQTINADAANKLTGISHTTNSIKARQRWCKSHSIRSKIIAHIMEETDLRPDQDITADLEQSRIKKHSLQLDHCISHIKQNMNPFSKDVDKDLLCNISTGQAVTIDIENFLLNVETLGNKQRETFITECSADKERFEKVIKRNKIFNFATAAPKQKIYVAGKSLAIRMQRDLFGQLFSLSLEQTLNIDKVLAYPLTPVPLALCHIDGTICKTDKSVLLKILEKEIDSNPPERCDVIVYDGFFIMHSIRDVPSSFGNISKKLMQVFTANSADTVIIAFDRYIFPSIKDNEHSLRRRVKGQRFQINGPDQIRPSNFADALKNIYFKETLVDFIIDDWANDYMAPFIGSKTILVNYLQCHQYKVCQGEVQRTSESSLACPGHEEADTKLFFTFVT</sequence>
<evidence type="ECO:0000313" key="2">
    <source>
        <dbReference type="Proteomes" id="UP000299102"/>
    </source>
</evidence>
<dbReference type="EMBL" id="BGZK01001941">
    <property type="protein sequence ID" value="GBP88551.1"/>
    <property type="molecule type" value="Genomic_DNA"/>
</dbReference>
<evidence type="ECO:0000313" key="1">
    <source>
        <dbReference type="EMBL" id="GBP88551.1"/>
    </source>
</evidence>
<gene>
    <name evidence="1" type="ORF">EVAR_21759_1</name>
</gene>
<dbReference type="AlphaFoldDB" id="A0A4C1ZI89"/>